<protein>
    <submittedName>
        <fullName evidence="3">Uncharacterized protein</fullName>
    </submittedName>
</protein>
<sequence>MSTTASTNANAYNNIPPEIPSSSVPIARELGILFGFLLASLVIMGVYAVIWRGVERAEEEKDRVRRQRLIAQGVHHGRGGIHEKMLNQEFFNGRAGVAKPDATHGSANGGEGLGRRNGAGGIGGGRARAMSNSMGLS</sequence>
<feature type="region of interest" description="Disordered" evidence="1">
    <location>
        <begin position="99"/>
        <end position="137"/>
    </location>
</feature>
<dbReference type="EMBL" id="PVWQ01000006">
    <property type="protein sequence ID" value="RDW78605.1"/>
    <property type="molecule type" value="Genomic_DNA"/>
</dbReference>
<accession>A0A3D8RX54</accession>
<dbReference type="AlphaFoldDB" id="A0A3D8RX54"/>
<feature type="transmembrane region" description="Helical" evidence="2">
    <location>
        <begin position="30"/>
        <end position="51"/>
    </location>
</feature>
<evidence type="ECO:0000313" key="3">
    <source>
        <dbReference type="EMBL" id="RDW78605.1"/>
    </source>
</evidence>
<comment type="caution">
    <text evidence="3">The sequence shown here is derived from an EMBL/GenBank/DDBJ whole genome shotgun (WGS) entry which is preliminary data.</text>
</comment>
<gene>
    <name evidence="3" type="ORF">DSM5745_05457</name>
</gene>
<keyword evidence="4" id="KW-1185">Reference proteome</keyword>
<organism evidence="3 4">
    <name type="scientific">Aspergillus mulundensis</name>
    <dbReference type="NCBI Taxonomy" id="1810919"/>
    <lineage>
        <taxon>Eukaryota</taxon>
        <taxon>Fungi</taxon>
        <taxon>Dikarya</taxon>
        <taxon>Ascomycota</taxon>
        <taxon>Pezizomycotina</taxon>
        <taxon>Eurotiomycetes</taxon>
        <taxon>Eurotiomycetidae</taxon>
        <taxon>Eurotiales</taxon>
        <taxon>Aspergillaceae</taxon>
        <taxon>Aspergillus</taxon>
        <taxon>Aspergillus subgen. Nidulantes</taxon>
    </lineage>
</organism>
<evidence type="ECO:0000256" key="1">
    <source>
        <dbReference type="SAM" id="MobiDB-lite"/>
    </source>
</evidence>
<keyword evidence="2" id="KW-1133">Transmembrane helix</keyword>
<evidence type="ECO:0000313" key="4">
    <source>
        <dbReference type="Proteomes" id="UP000256690"/>
    </source>
</evidence>
<name>A0A3D8RX54_9EURO</name>
<keyword evidence="2" id="KW-0472">Membrane</keyword>
<dbReference type="OrthoDB" id="3436553at2759"/>
<keyword evidence="2" id="KW-0812">Transmembrane</keyword>
<evidence type="ECO:0000256" key="2">
    <source>
        <dbReference type="SAM" id="Phobius"/>
    </source>
</evidence>
<feature type="compositionally biased region" description="Gly residues" evidence="1">
    <location>
        <begin position="107"/>
        <end position="126"/>
    </location>
</feature>
<reference evidence="3 4" key="1">
    <citation type="journal article" date="2018" name="IMA Fungus">
        <title>IMA Genome-F 9: Draft genome sequence of Annulohypoxylon stygium, Aspergillus mulundensis, Berkeleyomyces basicola (syn. Thielaviopsis basicola), Ceratocystis smalleyi, two Cercospora beticola strains, Coleophoma cylindrospora, Fusarium fracticaudum, Phialophora cf. hyalina, and Morchella septimelata.</title>
        <authorList>
            <person name="Wingfield B.D."/>
            <person name="Bills G.F."/>
            <person name="Dong Y."/>
            <person name="Huang W."/>
            <person name="Nel W.J."/>
            <person name="Swalarsk-Parry B.S."/>
            <person name="Vaghefi N."/>
            <person name="Wilken P.M."/>
            <person name="An Z."/>
            <person name="de Beer Z.W."/>
            <person name="De Vos L."/>
            <person name="Chen L."/>
            <person name="Duong T.A."/>
            <person name="Gao Y."/>
            <person name="Hammerbacher A."/>
            <person name="Kikkert J.R."/>
            <person name="Li Y."/>
            <person name="Li H."/>
            <person name="Li K."/>
            <person name="Li Q."/>
            <person name="Liu X."/>
            <person name="Ma X."/>
            <person name="Naidoo K."/>
            <person name="Pethybridge S.J."/>
            <person name="Sun J."/>
            <person name="Steenkamp E.T."/>
            <person name="van der Nest M.A."/>
            <person name="van Wyk S."/>
            <person name="Wingfield M.J."/>
            <person name="Xiong C."/>
            <person name="Yue Q."/>
            <person name="Zhang X."/>
        </authorList>
    </citation>
    <scope>NUCLEOTIDE SEQUENCE [LARGE SCALE GENOMIC DNA]</scope>
    <source>
        <strain evidence="3 4">DSM 5745</strain>
    </source>
</reference>
<dbReference type="RefSeq" id="XP_026603305.1">
    <property type="nucleotide sequence ID" value="XM_026747473.1"/>
</dbReference>
<proteinExistence type="predicted"/>
<dbReference type="Proteomes" id="UP000256690">
    <property type="component" value="Unassembled WGS sequence"/>
</dbReference>
<dbReference type="STRING" id="1810919.A0A3D8RX54"/>
<dbReference type="GeneID" id="38115827"/>